<organism evidence="1 2">
    <name type="scientific">Crucibulum laeve</name>
    <dbReference type="NCBI Taxonomy" id="68775"/>
    <lineage>
        <taxon>Eukaryota</taxon>
        <taxon>Fungi</taxon>
        <taxon>Dikarya</taxon>
        <taxon>Basidiomycota</taxon>
        <taxon>Agaricomycotina</taxon>
        <taxon>Agaricomycetes</taxon>
        <taxon>Agaricomycetidae</taxon>
        <taxon>Agaricales</taxon>
        <taxon>Agaricineae</taxon>
        <taxon>Nidulariaceae</taxon>
        <taxon>Crucibulum</taxon>
    </lineage>
</organism>
<name>A0A5C3LND5_9AGAR</name>
<sequence>MSPGDAFFYTNNCGVVYLIAVVTSTYSRARRTLCWWKKRGEAVEEVAKLVLWRKINDTGWICVTSDYPPLPVLFAPAAPAIPTLKPVFPNGALNLTHSHEWHQSHWARMKDMLKRSEGEIV</sequence>
<dbReference type="Proteomes" id="UP000308652">
    <property type="component" value="Unassembled WGS sequence"/>
</dbReference>
<gene>
    <name evidence="1" type="ORF">BDQ12DRAFT_715473</name>
</gene>
<accession>A0A5C3LND5</accession>
<evidence type="ECO:0000313" key="2">
    <source>
        <dbReference type="Proteomes" id="UP000308652"/>
    </source>
</evidence>
<proteinExistence type="predicted"/>
<dbReference type="EMBL" id="ML213636">
    <property type="protein sequence ID" value="TFK34107.1"/>
    <property type="molecule type" value="Genomic_DNA"/>
</dbReference>
<keyword evidence="2" id="KW-1185">Reference proteome</keyword>
<evidence type="ECO:0000313" key="1">
    <source>
        <dbReference type="EMBL" id="TFK34107.1"/>
    </source>
</evidence>
<protein>
    <submittedName>
        <fullName evidence="1">Uncharacterized protein</fullName>
    </submittedName>
</protein>
<dbReference type="AlphaFoldDB" id="A0A5C3LND5"/>
<reference evidence="1 2" key="1">
    <citation type="journal article" date="2019" name="Nat. Ecol. Evol.">
        <title>Megaphylogeny resolves global patterns of mushroom evolution.</title>
        <authorList>
            <person name="Varga T."/>
            <person name="Krizsan K."/>
            <person name="Foldi C."/>
            <person name="Dima B."/>
            <person name="Sanchez-Garcia M."/>
            <person name="Sanchez-Ramirez S."/>
            <person name="Szollosi G.J."/>
            <person name="Szarkandi J.G."/>
            <person name="Papp V."/>
            <person name="Albert L."/>
            <person name="Andreopoulos W."/>
            <person name="Angelini C."/>
            <person name="Antonin V."/>
            <person name="Barry K.W."/>
            <person name="Bougher N.L."/>
            <person name="Buchanan P."/>
            <person name="Buyck B."/>
            <person name="Bense V."/>
            <person name="Catcheside P."/>
            <person name="Chovatia M."/>
            <person name="Cooper J."/>
            <person name="Damon W."/>
            <person name="Desjardin D."/>
            <person name="Finy P."/>
            <person name="Geml J."/>
            <person name="Haridas S."/>
            <person name="Hughes K."/>
            <person name="Justo A."/>
            <person name="Karasinski D."/>
            <person name="Kautmanova I."/>
            <person name="Kiss B."/>
            <person name="Kocsube S."/>
            <person name="Kotiranta H."/>
            <person name="LaButti K.M."/>
            <person name="Lechner B.E."/>
            <person name="Liimatainen K."/>
            <person name="Lipzen A."/>
            <person name="Lukacs Z."/>
            <person name="Mihaltcheva S."/>
            <person name="Morgado L.N."/>
            <person name="Niskanen T."/>
            <person name="Noordeloos M.E."/>
            <person name="Ohm R.A."/>
            <person name="Ortiz-Santana B."/>
            <person name="Ovrebo C."/>
            <person name="Racz N."/>
            <person name="Riley R."/>
            <person name="Savchenko A."/>
            <person name="Shiryaev A."/>
            <person name="Soop K."/>
            <person name="Spirin V."/>
            <person name="Szebenyi C."/>
            <person name="Tomsovsky M."/>
            <person name="Tulloss R.E."/>
            <person name="Uehling J."/>
            <person name="Grigoriev I.V."/>
            <person name="Vagvolgyi C."/>
            <person name="Papp T."/>
            <person name="Martin F.M."/>
            <person name="Miettinen O."/>
            <person name="Hibbett D.S."/>
            <person name="Nagy L.G."/>
        </authorList>
    </citation>
    <scope>NUCLEOTIDE SEQUENCE [LARGE SCALE GENOMIC DNA]</scope>
    <source>
        <strain evidence="1 2">CBS 166.37</strain>
    </source>
</reference>